<dbReference type="EMBL" id="JAQQWM010000007">
    <property type="protein sequence ID" value="KAK8057125.1"/>
    <property type="molecule type" value="Genomic_DNA"/>
</dbReference>
<evidence type="ECO:0000313" key="2">
    <source>
        <dbReference type="EMBL" id="KAK8057125.1"/>
    </source>
</evidence>
<protein>
    <submittedName>
        <fullName evidence="2">Uncharacterized protein</fullName>
    </submittedName>
</protein>
<reference evidence="2 3" key="1">
    <citation type="submission" date="2023-01" db="EMBL/GenBank/DDBJ databases">
        <title>Analysis of 21 Apiospora genomes using comparative genomics revels a genus with tremendous synthesis potential of carbohydrate active enzymes and secondary metabolites.</title>
        <authorList>
            <person name="Sorensen T."/>
        </authorList>
    </citation>
    <scope>NUCLEOTIDE SEQUENCE [LARGE SCALE GENOMIC DNA]</scope>
    <source>
        <strain evidence="2 3">CBS 83171</strain>
    </source>
</reference>
<organism evidence="2 3">
    <name type="scientific">Apiospora saccharicola</name>
    <dbReference type="NCBI Taxonomy" id="335842"/>
    <lineage>
        <taxon>Eukaryota</taxon>
        <taxon>Fungi</taxon>
        <taxon>Dikarya</taxon>
        <taxon>Ascomycota</taxon>
        <taxon>Pezizomycotina</taxon>
        <taxon>Sordariomycetes</taxon>
        <taxon>Xylariomycetidae</taxon>
        <taxon>Amphisphaeriales</taxon>
        <taxon>Apiosporaceae</taxon>
        <taxon>Apiospora</taxon>
    </lineage>
</organism>
<proteinExistence type="predicted"/>
<evidence type="ECO:0000256" key="1">
    <source>
        <dbReference type="SAM" id="MobiDB-lite"/>
    </source>
</evidence>
<accession>A0ABR1UGB7</accession>
<evidence type="ECO:0000313" key="3">
    <source>
        <dbReference type="Proteomes" id="UP001446871"/>
    </source>
</evidence>
<keyword evidence="3" id="KW-1185">Reference proteome</keyword>
<name>A0ABR1UGB7_9PEZI</name>
<gene>
    <name evidence="2" type="ORF">PG996_011062</name>
</gene>
<comment type="caution">
    <text evidence="2">The sequence shown here is derived from an EMBL/GenBank/DDBJ whole genome shotgun (WGS) entry which is preliminary data.</text>
</comment>
<sequence length="196" mass="21811">MDYDQFSKLLSDSPEAVFHEFKARSFLVLAQQAVMLEQHNGTKAVDETMDLYYRWARALADQIKAGAPPKQVRFDGVDPDAAAIQQGLIEQIADRDADIRQKDEEIGRTTQSLATITNEVVRLRAQLTDRNRADTPATNVSDSTGRRSAKVPNPQAFTDDTGGPTWGTFYNGLMYKLSANADHFTNDAMKYGYIAS</sequence>
<dbReference type="Proteomes" id="UP001446871">
    <property type="component" value="Unassembled WGS sequence"/>
</dbReference>
<feature type="region of interest" description="Disordered" evidence="1">
    <location>
        <begin position="131"/>
        <end position="160"/>
    </location>
</feature>